<gene>
    <name evidence="1" type="ORF">TALK_19775</name>
</gene>
<dbReference type="EMBL" id="JFKB01000022">
    <property type="protein sequence ID" value="OSQ43812.1"/>
    <property type="molecule type" value="Genomic_DNA"/>
</dbReference>
<evidence type="ECO:0000313" key="1">
    <source>
        <dbReference type="EMBL" id="OSQ43812.1"/>
    </source>
</evidence>
<organism evidence="1 2">
    <name type="scientific">Thalassospira alkalitolerans</name>
    <dbReference type="NCBI Taxonomy" id="1293890"/>
    <lineage>
        <taxon>Bacteria</taxon>
        <taxon>Pseudomonadati</taxon>
        <taxon>Pseudomonadota</taxon>
        <taxon>Alphaproteobacteria</taxon>
        <taxon>Rhodospirillales</taxon>
        <taxon>Thalassospiraceae</taxon>
        <taxon>Thalassospira</taxon>
    </lineage>
</organism>
<proteinExistence type="predicted"/>
<accession>A0A1Y2L6A8</accession>
<reference evidence="1 2" key="1">
    <citation type="submission" date="2014-03" db="EMBL/GenBank/DDBJ databases">
        <title>The draft genome sequence of Thalassospira alkalitolerans JCM 18968.</title>
        <authorList>
            <person name="Lai Q."/>
            <person name="Shao Z."/>
        </authorList>
    </citation>
    <scope>NUCLEOTIDE SEQUENCE [LARGE SCALE GENOMIC DNA]</scope>
    <source>
        <strain evidence="1 2">JCM 18968</strain>
    </source>
</reference>
<name>A0A1Y2L6A8_9PROT</name>
<dbReference type="Proteomes" id="UP000193396">
    <property type="component" value="Unassembled WGS sequence"/>
</dbReference>
<dbReference type="STRING" id="1293890.TALK_19775"/>
<evidence type="ECO:0000313" key="2">
    <source>
        <dbReference type="Proteomes" id="UP000193396"/>
    </source>
</evidence>
<comment type="caution">
    <text evidence="1">The sequence shown here is derived from an EMBL/GenBank/DDBJ whole genome shotgun (WGS) entry which is preliminary data.</text>
</comment>
<sequence length="211" mass="24534">MNNEKGYFCKSRKGIKEFEPIFIKWHEIMDTYAEKTGGDYFHFYRERENVSALSAAAWRNNYVAMSEFSHEKSRKGHKNEKYTGRCDLYIGADKVDFYIEAKHEFISLNTDKEWSERLKGTRSLAISDAKSSGHSEDYSVLGVTFFGFYIPKNHQSKINSAIDKLTKYLENKPFDSAGWYFPNTQRSDQGFQKKILPGCIMVVENLSYNTN</sequence>
<keyword evidence="2" id="KW-1185">Reference proteome</keyword>
<dbReference type="AlphaFoldDB" id="A0A1Y2L6A8"/>
<protein>
    <submittedName>
        <fullName evidence="1">Uncharacterized protein</fullName>
    </submittedName>
</protein>